<dbReference type="AlphaFoldDB" id="A0A0D7A9X4"/>
<dbReference type="Pfam" id="PF14622">
    <property type="entry name" value="Ribonucleas_3_3"/>
    <property type="match status" value="1"/>
</dbReference>
<proteinExistence type="predicted"/>
<dbReference type="GO" id="GO:0004525">
    <property type="term" value="F:ribonuclease III activity"/>
    <property type="evidence" value="ECO:0007669"/>
    <property type="project" value="InterPro"/>
</dbReference>
<protein>
    <recommendedName>
        <fullName evidence="1">RNase III domain-containing protein</fullName>
    </recommendedName>
</protein>
<accession>A0A0D7A9X4</accession>
<dbReference type="GO" id="GO:0005762">
    <property type="term" value="C:mitochondrial large ribosomal subunit"/>
    <property type="evidence" value="ECO:0007669"/>
    <property type="project" value="InterPro"/>
</dbReference>
<keyword evidence="3" id="KW-1185">Reference proteome</keyword>
<dbReference type="SUPFAM" id="SSF69065">
    <property type="entry name" value="RNase III domain-like"/>
    <property type="match status" value="1"/>
</dbReference>
<organism evidence="2 3">
    <name type="scientific">Fistulina hepatica ATCC 64428</name>
    <dbReference type="NCBI Taxonomy" id="1128425"/>
    <lineage>
        <taxon>Eukaryota</taxon>
        <taxon>Fungi</taxon>
        <taxon>Dikarya</taxon>
        <taxon>Basidiomycota</taxon>
        <taxon>Agaricomycotina</taxon>
        <taxon>Agaricomycetes</taxon>
        <taxon>Agaricomycetidae</taxon>
        <taxon>Agaricales</taxon>
        <taxon>Fistulinaceae</taxon>
        <taxon>Fistulina</taxon>
    </lineage>
</organism>
<dbReference type="GO" id="GO:0003735">
    <property type="term" value="F:structural constituent of ribosome"/>
    <property type="evidence" value="ECO:0007669"/>
    <property type="project" value="InterPro"/>
</dbReference>
<sequence>MIAHCATASTFDEIRDDDADFGLQETDSKATSAEGHSVFADHLNNLFAPLKFPPQLAKRILTHGSHPDAFQGHNAGLSFLGRRVLESYLLLMLSSSPRLEPSHDLELVVTRTLNTYALGEHVGSRWGLGRVMLWTPTVSAEDLQNADVHAAADIQKASSRRAAVLRSAGLYKVEGDAVTAVMGGIYYQHGASVAHRVFHTRLLPHILLGREATGLPWTFHRDALDACEHYGGLDGPLVSEESIKVPLLS</sequence>
<evidence type="ECO:0000259" key="1">
    <source>
        <dbReference type="Pfam" id="PF14622"/>
    </source>
</evidence>
<dbReference type="OrthoDB" id="2281895at2759"/>
<dbReference type="EMBL" id="KN881930">
    <property type="protein sequence ID" value="KIY47628.1"/>
    <property type="molecule type" value="Genomic_DNA"/>
</dbReference>
<dbReference type="GO" id="GO:0006396">
    <property type="term" value="P:RNA processing"/>
    <property type="evidence" value="ECO:0007669"/>
    <property type="project" value="InterPro"/>
</dbReference>
<dbReference type="Proteomes" id="UP000054144">
    <property type="component" value="Unassembled WGS sequence"/>
</dbReference>
<evidence type="ECO:0000313" key="3">
    <source>
        <dbReference type="Proteomes" id="UP000054144"/>
    </source>
</evidence>
<evidence type="ECO:0000313" key="2">
    <source>
        <dbReference type="EMBL" id="KIY47628.1"/>
    </source>
</evidence>
<reference evidence="2 3" key="1">
    <citation type="journal article" date="2015" name="Fungal Genet. Biol.">
        <title>Evolution of novel wood decay mechanisms in Agaricales revealed by the genome sequences of Fistulina hepatica and Cylindrobasidium torrendii.</title>
        <authorList>
            <person name="Floudas D."/>
            <person name="Held B.W."/>
            <person name="Riley R."/>
            <person name="Nagy L.G."/>
            <person name="Koehler G."/>
            <person name="Ransdell A.S."/>
            <person name="Younus H."/>
            <person name="Chow J."/>
            <person name="Chiniquy J."/>
            <person name="Lipzen A."/>
            <person name="Tritt A."/>
            <person name="Sun H."/>
            <person name="Haridas S."/>
            <person name="LaButti K."/>
            <person name="Ohm R.A."/>
            <person name="Kues U."/>
            <person name="Blanchette R.A."/>
            <person name="Grigoriev I.V."/>
            <person name="Minto R.E."/>
            <person name="Hibbett D.S."/>
        </authorList>
    </citation>
    <scope>NUCLEOTIDE SEQUENCE [LARGE SCALE GENOMIC DNA]</scope>
    <source>
        <strain evidence="2 3">ATCC 64428</strain>
    </source>
</reference>
<dbReference type="InterPro" id="IPR000999">
    <property type="entry name" value="RNase_III_dom"/>
</dbReference>
<gene>
    <name evidence="2" type="ORF">FISHEDRAFT_74432</name>
</gene>
<dbReference type="GO" id="GO:0032543">
    <property type="term" value="P:mitochondrial translation"/>
    <property type="evidence" value="ECO:0007669"/>
    <property type="project" value="InterPro"/>
</dbReference>
<dbReference type="Gene3D" id="1.10.1520.10">
    <property type="entry name" value="Ribonuclease III domain"/>
    <property type="match status" value="1"/>
</dbReference>
<dbReference type="InterPro" id="IPR040030">
    <property type="entry name" value="Ribosomal_mL57"/>
</dbReference>
<dbReference type="PANTHER" id="PTHR28160">
    <property type="entry name" value="54S RIBOSOMAL PROTEIN L15, MITOCHONDRIAL"/>
    <property type="match status" value="1"/>
</dbReference>
<dbReference type="InterPro" id="IPR036389">
    <property type="entry name" value="RNase_III_sf"/>
</dbReference>
<dbReference type="PANTHER" id="PTHR28160:SF1">
    <property type="entry name" value="LARGE RIBOSOMAL SUBUNIT PROTEIN ML57"/>
    <property type="match status" value="1"/>
</dbReference>
<feature type="domain" description="RNase III" evidence="1">
    <location>
        <begin position="54"/>
        <end position="205"/>
    </location>
</feature>
<name>A0A0D7A9X4_9AGAR</name>